<dbReference type="PANTHER" id="PTHR32196:SF21">
    <property type="entry name" value="ABC TRANSPORTER PERMEASE PROTEIN YPHD-RELATED"/>
    <property type="match status" value="1"/>
</dbReference>
<keyword evidence="4" id="KW-0997">Cell inner membrane</keyword>
<evidence type="ECO:0000313" key="9">
    <source>
        <dbReference type="EMBL" id="GAI45420.1"/>
    </source>
</evidence>
<evidence type="ECO:0000256" key="6">
    <source>
        <dbReference type="ARBA" id="ARBA00022989"/>
    </source>
</evidence>
<evidence type="ECO:0000256" key="1">
    <source>
        <dbReference type="ARBA" id="ARBA00004651"/>
    </source>
</evidence>
<gene>
    <name evidence="9" type="ORF">S06H3_39602</name>
</gene>
<keyword evidence="5 8" id="KW-0812">Transmembrane</keyword>
<accession>X1Q2V5</accession>
<feature type="transmembrane region" description="Helical" evidence="8">
    <location>
        <begin position="90"/>
        <end position="109"/>
    </location>
</feature>
<evidence type="ECO:0000256" key="3">
    <source>
        <dbReference type="ARBA" id="ARBA00022475"/>
    </source>
</evidence>
<feature type="transmembrane region" description="Helical" evidence="8">
    <location>
        <begin position="130"/>
        <end position="151"/>
    </location>
</feature>
<feature type="transmembrane region" description="Helical" evidence="8">
    <location>
        <begin position="56"/>
        <end position="84"/>
    </location>
</feature>
<dbReference type="PANTHER" id="PTHR32196">
    <property type="entry name" value="ABC TRANSPORTER PERMEASE PROTEIN YPHD-RELATED-RELATED"/>
    <property type="match status" value="1"/>
</dbReference>
<feature type="transmembrane region" description="Helical" evidence="8">
    <location>
        <begin position="12"/>
        <end position="44"/>
    </location>
</feature>
<evidence type="ECO:0000256" key="8">
    <source>
        <dbReference type="SAM" id="Phobius"/>
    </source>
</evidence>
<name>X1Q2V5_9ZZZZ</name>
<sequence>MAYQLPELGILTLAMLISIISGGINLSTVNTASLSGVVSALIMVNFIKPEMNNATVILWISIAIIAAIATSLLCGLFNGFLIGIVEVTPILVTLGTLTLYRGIALLIAGGRAGGISGLPSQFLWIGNERVFNIPVAFLIFVVVTVIIFIIMKTSFGLSLYMIGTNPVAAKFSGINTG</sequence>
<dbReference type="EMBL" id="BARV01024247">
    <property type="protein sequence ID" value="GAI45420.1"/>
    <property type="molecule type" value="Genomic_DNA"/>
</dbReference>
<organism evidence="9">
    <name type="scientific">marine sediment metagenome</name>
    <dbReference type="NCBI Taxonomy" id="412755"/>
    <lineage>
        <taxon>unclassified sequences</taxon>
        <taxon>metagenomes</taxon>
        <taxon>ecological metagenomes</taxon>
    </lineage>
</organism>
<keyword evidence="3" id="KW-1003">Cell membrane</keyword>
<comment type="subcellular location">
    <subcellularLocation>
        <location evidence="1">Cell membrane</location>
        <topology evidence="1">Multi-pass membrane protein</topology>
    </subcellularLocation>
</comment>
<dbReference type="GO" id="GO:0005886">
    <property type="term" value="C:plasma membrane"/>
    <property type="evidence" value="ECO:0007669"/>
    <property type="project" value="UniProtKB-SubCell"/>
</dbReference>
<comment type="caution">
    <text evidence="9">The sequence shown here is derived from an EMBL/GenBank/DDBJ whole genome shotgun (WGS) entry which is preliminary data.</text>
</comment>
<keyword evidence="2" id="KW-0813">Transport</keyword>
<dbReference type="Pfam" id="PF02653">
    <property type="entry name" value="BPD_transp_2"/>
    <property type="match status" value="1"/>
</dbReference>
<evidence type="ECO:0000256" key="2">
    <source>
        <dbReference type="ARBA" id="ARBA00022448"/>
    </source>
</evidence>
<keyword evidence="7 8" id="KW-0472">Membrane</keyword>
<feature type="non-terminal residue" evidence="9">
    <location>
        <position position="177"/>
    </location>
</feature>
<evidence type="ECO:0000256" key="7">
    <source>
        <dbReference type="ARBA" id="ARBA00023136"/>
    </source>
</evidence>
<dbReference type="GO" id="GO:0022857">
    <property type="term" value="F:transmembrane transporter activity"/>
    <property type="evidence" value="ECO:0007669"/>
    <property type="project" value="InterPro"/>
</dbReference>
<evidence type="ECO:0000256" key="4">
    <source>
        <dbReference type="ARBA" id="ARBA00022519"/>
    </source>
</evidence>
<dbReference type="InterPro" id="IPR001851">
    <property type="entry name" value="ABC_transp_permease"/>
</dbReference>
<evidence type="ECO:0008006" key="10">
    <source>
        <dbReference type="Google" id="ProtNLM"/>
    </source>
</evidence>
<reference evidence="9" key="1">
    <citation type="journal article" date="2014" name="Front. Microbiol.">
        <title>High frequency of phylogenetically diverse reductive dehalogenase-homologous genes in deep subseafloor sedimentary metagenomes.</title>
        <authorList>
            <person name="Kawai M."/>
            <person name="Futagami T."/>
            <person name="Toyoda A."/>
            <person name="Takaki Y."/>
            <person name="Nishi S."/>
            <person name="Hori S."/>
            <person name="Arai W."/>
            <person name="Tsubouchi T."/>
            <person name="Morono Y."/>
            <person name="Uchiyama I."/>
            <person name="Ito T."/>
            <person name="Fujiyama A."/>
            <person name="Inagaki F."/>
            <person name="Takami H."/>
        </authorList>
    </citation>
    <scope>NUCLEOTIDE SEQUENCE</scope>
    <source>
        <strain evidence="9">Expedition CK06-06</strain>
    </source>
</reference>
<keyword evidence="6 8" id="KW-1133">Transmembrane helix</keyword>
<proteinExistence type="predicted"/>
<evidence type="ECO:0000256" key="5">
    <source>
        <dbReference type="ARBA" id="ARBA00022692"/>
    </source>
</evidence>
<protein>
    <recommendedName>
        <fullName evidence="10">ABC transporter permease</fullName>
    </recommendedName>
</protein>
<dbReference type="AlphaFoldDB" id="X1Q2V5"/>